<name>A0A0R3KMR0_9BRAD</name>
<accession>A0A0R3KMR0</accession>
<dbReference type="EMBL" id="LLXZ01000226">
    <property type="protein sequence ID" value="KRQ93567.1"/>
    <property type="molecule type" value="Genomic_DNA"/>
</dbReference>
<reference evidence="2 3" key="1">
    <citation type="submission" date="2014-03" db="EMBL/GenBank/DDBJ databases">
        <title>Bradyrhizobium valentinum sp. nov., isolated from effective nodules of Lupinus mariae-josephae, a lupine endemic of basic-lime soils in Eastern Spain.</title>
        <authorList>
            <person name="Duran D."/>
            <person name="Rey L."/>
            <person name="Navarro A."/>
            <person name="Busquets A."/>
            <person name="Imperial J."/>
            <person name="Ruiz-Argueso T."/>
        </authorList>
    </citation>
    <scope>NUCLEOTIDE SEQUENCE [LARGE SCALE GENOMIC DNA]</scope>
    <source>
        <strain evidence="2 3">PAC68</strain>
    </source>
</reference>
<protein>
    <submittedName>
        <fullName evidence="2">Uncharacterized protein</fullName>
    </submittedName>
</protein>
<evidence type="ECO:0000313" key="2">
    <source>
        <dbReference type="EMBL" id="KRQ93567.1"/>
    </source>
</evidence>
<dbReference type="RefSeq" id="WP_057840740.1">
    <property type="nucleotide sequence ID" value="NZ_LLXZ01000226.1"/>
</dbReference>
<dbReference type="OrthoDB" id="8021526at2"/>
<organism evidence="2 3">
    <name type="scientific">Bradyrhizobium jicamae</name>
    <dbReference type="NCBI Taxonomy" id="280332"/>
    <lineage>
        <taxon>Bacteria</taxon>
        <taxon>Pseudomonadati</taxon>
        <taxon>Pseudomonadota</taxon>
        <taxon>Alphaproteobacteria</taxon>
        <taxon>Hyphomicrobiales</taxon>
        <taxon>Nitrobacteraceae</taxon>
        <taxon>Bradyrhizobium</taxon>
    </lineage>
</organism>
<dbReference type="Proteomes" id="UP000050863">
    <property type="component" value="Unassembled WGS sequence"/>
</dbReference>
<dbReference type="STRING" id="280332.CQ12_38925"/>
<comment type="caution">
    <text evidence="2">The sequence shown here is derived from an EMBL/GenBank/DDBJ whole genome shotgun (WGS) entry which is preliminary data.</text>
</comment>
<evidence type="ECO:0000256" key="1">
    <source>
        <dbReference type="SAM" id="MobiDB-lite"/>
    </source>
</evidence>
<proteinExistence type="predicted"/>
<gene>
    <name evidence="2" type="ORF">CQ12_38925</name>
</gene>
<dbReference type="AlphaFoldDB" id="A0A0R3KMR0"/>
<feature type="region of interest" description="Disordered" evidence="1">
    <location>
        <begin position="1"/>
        <end position="44"/>
    </location>
</feature>
<keyword evidence="3" id="KW-1185">Reference proteome</keyword>
<sequence length="178" mass="19174">MTRLPQHPVGPGTSSQGLDAGEHSPVIGPTTPKAKNMGVGGVHADGATKRASWRDAPAQDLPIDPAREAALEVNSIDAVSRVTRFERGDGVNEIDPRAILAALYGHNLSHGLLSFVIPRLRHPDVLRADNHGALLERLTQTLEATPDDNTASECLAILQQELRRLLLLRQNQNSLIKG</sequence>
<evidence type="ECO:0000313" key="3">
    <source>
        <dbReference type="Proteomes" id="UP000050863"/>
    </source>
</evidence>